<dbReference type="EMBL" id="LRBV02000005">
    <property type="status" value="NOT_ANNOTATED_CDS"/>
    <property type="molecule type" value="Genomic_DNA"/>
</dbReference>
<dbReference type="AlphaFoldDB" id="A0A7N2R4V0"/>
<dbReference type="Proteomes" id="UP000594261">
    <property type="component" value="Chromosome 5"/>
</dbReference>
<name>A0A7N2R4V0_QUELO</name>
<dbReference type="Gramene" id="QL05p042000:mrna">
    <property type="protein sequence ID" value="QL05p042000:mrna:CDS:1"/>
    <property type="gene ID" value="QL05p042000"/>
</dbReference>
<dbReference type="InParanoid" id="A0A7N2R4V0"/>
<reference evidence="2" key="2">
    <citation type="submission" date="2021-01" db="UniProtKB">
        <authorList>
            <consortium name="EnsemblPlants"/>
        </authorList>
    </citation>
    <scope>IDENTIFICATION</scope>
</reference>
<sequence>MDFKALLSWVIQQNKNPVLFSMMVWSIWAQRNQVHLNKPHCALNLIASSAKDRLDEFTKAQPDASPPQQKTRVSWQPPPIDLFKINNDGATFKHEEKFGINVVIQDSSS</sequence>
<dbReference type="EnsemblPlants" id="QL05p042000:mrna">
    <property type="protein sequence ID" value="QL05p042000:mrna:CDS:1"/>
    <property type="gene ID" value="QL05p042000"/>
</dbReference>
<keyword evidence="3" id="KW-1185">Reference proteome</keyword>
<feature type="region of interest" description="Disordered" evidence="1">
    <location>
        <begin position="57"/>
        <end position="79"/>
    </location>
</feature>
<evidence type="ECO:0000313" key="2">
    <source>
        <dbReference type="EnsemblPlants" id="QL05p042000:mrna:CDS:1"/>
    </source>
</evidence>
<proteinExistence type="predicted"/>
<organism evidence="2 3">
    <name type="scientific">Quercus lobata</name>
    <name type="common">Valley oak</name>
    <dbReference type="NCBI Taxonomy" id="97700"/>
    <lineage>
        <taxon>Eukaryota</taxon>
        <taxon>Viridiplantae</taxon>
        <taxon>Streptophyta</taxon>
        <taxon>Embryophyta</taxon>
        <taxon>Tracheophyta</taxon>
        <taxon>Spermatophyta</taxon>
        <taxon>Magnoliopsida</taxon>
        <taxon>eudicotyledons</taxon>
        <taxon>Gunneridae</taxon>
        <taxon>Pentapetalae</taxon>
        <taxon>rosids</taxon>
        <taxon>fabids</taxon>
        <taxon>Fagales</taxon>
        <taxon>Fagaceae</taxon>
        <taxon>Quercus</taxon>
    </lineage>
</organism>
<protein>
    <submittedName>
        <fullName evidence="2">Uncharacterized protein</fullName>
    </submittedName>
</protein>
<evidence type="ECO:0000256" key="1">
    <source>
        <dbReference type="SAM" id="MobiDB-lite"/>
    </source>
</evidence>
<evidence type="ECO:0000313" key="3">
    <source>
        <dbReference type="Proteomes" id="UP000594261"/>
    </source>
</evidence>
<dbReference type="OMA" id="KINNDGA"/>
<accession>A0A7N2R4V0</accession>
<reference evidence="2 3" key="1">
    <citation type="journal article" date="2016" name="G3 (Bethesda)">
        <title>First Draft Assembly and Annotation of the Genome of a California Endemic Oak Quercus lobata Nee (Fagaceae).</title>
        <authorList>
            <person name="Sork V.L."/>
            <person name="Fitz-Gibbon S.T."/>
            <person name="Puiu D."/>
            <person name="Crepeau M."/>
            <person name="Gugger P.F."/>
            <person name="Sherman R."/>
            <person name="Stevens K."/>
            <person name="Langley C.H."/>
            <person name="Pellegrini M."/>
            <person name="Salzberg S.L."/>
        </authorList>
    </citation>
    <scope>NUCLEOTIDE SEQUENCE [LARGE SCALE GENOMIC DNA]</scope>
    <source>
        <strain evidence="2 3">cv. SW786</strain>
    </source>
</reference>